<gene>
    <name evidence="2" type="ORF">M0D43_03205</name>
</gene>
<reference evidence="2" key="1">
    <citation type="submission" date="2022-04" db="EMBL/GenBank/DDBJ databases">
        <title>Xanthomonas prunicola pv. tritici, a pathogen causing a previously unreported foliar disease of wheat.</title>
        <authorList>
            <person name="Clavijo F."/>
            <person name="Curland R.D."/>
            <person name="Dill-Macky R."/>
            <person name="Pereyra S."/>
            <person name="Roman-Reyna V."/>
            <person name="Siri M.I."/>
        </authorList>
    </citation>
    <scope>NUCLEOTIDE SEQUENCE</scope>
    <source>
        <strain evidence="2">CIX249</strain>
    </source>
</reference>
<dbReference type="InterPro" id="IPR007842">
    <property type="entry name" value="HEPN_dom"/>
</dbReference>
<dbReference type="AlphaFoldDB" id="A0A9Q9J425"/>
<organism evidence="2 3">
    <name type="scientific">Xanthomonas prunicola</name>
    <dbReference type="NCBI Taxonomy" id="2053930"/>
    <lineage>
        <taxon>Bacteria</taxon>
        <taxon>Pseudomonadati</taxon>
        <taxon>Pseudomonadota</taxon>
        <taxon>Gammaproteobacteria</taxon>
        <taxon>Lysobacterales</taxon>
        <taxon>Lysobacteraceae</taxon>
        <taxon>Xanthomonas</taxon>
    </lineage>
</organism>
<evidence type="ECO:0000313" key="3">
    <source>
        <dbReference type="Proteomes" id="UP001058381"/>
    </source>
</evidence>
<proteinExistence type="predicted"/>
<dbReference type="RefSeq" id="WP_252163529.1">
    <property type="nucleotide sequence ID" value="NZ_CP094827.1"/>
</dbReference>
<sequence length="309" mass="34605">MESEWNAPPKPESEHDFNQMMMGLDEHFNGLDLHIHQRPGNAAILIAQTYGKGQKIILFGGDPPGDSRPFSATWLSQRAHSWYEHRYGEDIKILPSLGFFIIPLEHRAWKVRGPYSNGSLRLVCNRRLHQGSKENIINRGPIDGNMLDCFEGMTQSYADTLDEKAFDEIESRFLLGLNALTFLDAIAQSDDPLFRQARADYNHSVEALTSIERSYGKARRDIATCAEKVMKGLLASKGLSFKSNHELVKLAQALNDQGDLHVDLELASFLYTDASVSYGKAVSKEEALAAHANLLRFLSDLLAQVFGRP</sequence>
<dbReference type="GeneID" id="75150328"/>
<feature type="domain" description="HEPN" evidence="1">
    <location>
        <begin position="193"/>
        <end position="275"/>
    </location>
</feature>
<protein>
    <submittedName>
        <fullName evidence="2">HEPN domain-containing protein</fullName>
    </submittedName>
</protein>
<dbReference type="Gene3D" id="1.20.120.330">
    <property type="entry name" value="Nucleotidyltransferases domain 2"/>
    <property type="match status" value="1"/>
</dbReference>
<accession>A0A9Q9J425</accession>
<evidence type="ECO:0000313" key="2">
    <source>
        <dbReference type="EMBL" id="UXA66068.1"/>
    </source>
</evidence>
<name>A0A9Q9J425_9XANT</name>
<dbReference type="Pfam" id="PF05168">
    <property type="entry name" value="HEPN"/>
    <property type="match status" value="1"/>
</dbReference>
<dbReference type="EMBL" id="CP096142">
    <property type="protein sequence ID" value="UXA66068.1"/>
    <property type="molecule type" value="Genomic_DNA"/>
</dbReference>
<evidence type="ECO:0000259" key="1">
    <source>
        <dbReference type="Pfam" id="PF05168"/>
    </source>
</evidence>
<dbReference type="Proteomes" id="UP001058381">
    <property type="component" value="Chromosome"/>
</dbReference>